<reference evidence="1 2" key="1">
    <citation type="submission" date="2022-05" db="EMBL/GenBank/DDBJ databases">
        <title>Genome Sequencing of Bee-Associated Microbes.</title>
        <authorList>
            <person name="Dunlap C."/>
        </authorList>
    </citation>
    <scope>NUCLEOTIDE SEQUENCE [LARGE SCALE GENOMIC DNA]</scope>
    <source>
        <strain evidence="1 2">NRRL B-04010</strain>
    </source>
</reference>
<protein>
    <submittedName>
        <fullName evidence="1">Uncharacterized protein</fullName>
    </submittedName>
</protein>
<dbReference type="Proteomes" id="UP001527181">
    <property type="component" value="Unassembled WGS sequence"/>
</dbReference>
<sequence length="64" mass="7317">MSCVMEGLKTEDHLDIKDQVTMYIDGKHGRIGIIVPQRKPTIEEVTQYHRTIAEIIINNTKSHA</sequence>
<name>A0ABT4H7R9_PAEAL</name>
<keyword evidence="2" id="KW-1185">Reference proteome</keyword>
<dbReference type="EMBL" id="JAMDNP010000152">
    <property type="protein sequence ID" value="MCY9765031.1"/>
    <property type="molecule type" value="Genomic_DNA"/>
</dbReference>
<evidence type="ECO:0000313" key="1">
    <source>
        <dbReference type="EMBL" id="MCY9765031.1"/>
    </source>
</evidence>
<gene>
    <name evidence="1" type="ORF">M5X12_31530</name>
</gene>
<evidence type="ECO:0000313" key="2">
    <source>
        <dbReference type="Proteomes" id="UP001527181"/>
    </source>
</evidence>
<dbReference type="RefSeq" id="WP_268600492.1">
    <property type="nucleotide sequence ID" value="NZ_JAMDNP010000152.1"/>
</dbReference>
<comment type="caution">
    <text evidence="1">The sequence shown here is derived from an EMBL/GenBank/DDBJ whole genome shotgun (WGS) entry which is preliminary data.</text>
</comment>
<accession>A0ABT4H7R9</accession>
<proteinExistence type="predicted"/>
<organism evidence="1 2">
    <name type="scientific">Paenibacillus alvei</name>
    <name type="common">Bacillus alvei</name>
    <dbReference type="NCBI Taxonomy" id="44250"/>
    <lineage>
        <taxon>Bacteria</taxon>
        <taxon>Bacillati</taxon>
        <taxon>Bacillota</taxon>
        <taxon>Bacilli</taxon>
        <taxon>Bacillales</taxon>
        <taxon>Paenibacillaceae</taxon>
        <taxon>Paenibacillus</taxon>
    </lineage>
</organism>